<evidence type="ECO:0000313" key="1">
    <source>
        <dbReference type="EMBL" id="GER86700.1"/>
    </source>
</evidence>
<accession>A0A5J4KK12</accession>
<reference evidence="1 2" key="1">
    <citation type="submission" date="2019-10" db="EMBL/GenBank/DDBJ databases">
        <title>Dictyobacter vulcani sp. nov., within the class Ktedonobacteria, isolated from soil of volcanic Mt. Zao.</title>
        <authorList>
            <person name="Zheng Y."/>
            <person name="Wang C.M."/>
            <person name="Sakai Y."/>
            <person name="Abe K."/>
            <person name="Yokota A."/>
            <person name="Yabe S."/>
        </authorList>
    </citation>
    <scope>NUCLEOTIDE SEQUENCE [LARGE SCALE GENOMIC DNA]</scope>
    <source>
        <strain evidence="1 2">W12</strain>
    </source>
</reference>
<dbReference type="AlphaFoldDB" id="A0A5J4KK12"/>
<protein>
    <submittedName>
        <fullName evidence="1">Uncharacterized protein</fullName>
    </submittedName>
</protein>
<evidence type="ECO:0000313" key="2">
    <source>
        <dbReference type="Proteomes" id="UP000326912"/>
    </source>
</evidence>
<organism evidence="1 2">
    <name type="scientific">Dictyobacter vulcani</name>
    <dbReference type="NCBI Taxonomy" id="2607529"/>
    <lineage>
        <taxon>Bacteria</taxon>
        <taxon>Bacillati</taxon>
        <taxon>Chloroflexota</taxon>
        <taxon>Ktedonobacteria</taxon>
        <taxon>Ktedonobacterales</taxon>
        <taxon>Dictyobacteraceae</taxon>
        <taxon>Dictyobacter</taxon>
    </lineage>
</organism>
<name>A0A5J4KK12_9CHLR</name>
<dbReference type="EMBL" id="BKZW01000001">
    <property type="protein sequence ID" value="GER86700.1"/>
    <property type="molecule type" value="Genomic_DNA"/>
</dbReference>
<keyword evidence="2" id="KW-1185">Reference proteome</keyword>
<dbReference type="Proteomes" id="UP000326912">
    <property type="component" value="Unassembled WGS sequence"/>
</dbReference>
<sequence>MTQPVTGTTANGGTFSGAYTVTKFVSQNGQLNAVGTLNGTLTNATGQVVGNVTNVPFQTPVTSAAGSCPVLHLNLGPLDLNLLGLTVHLNQVVLNIDAQSGPGNLLGNLLCAVANLLNGGAPLTSITDLLNQILQAL</sequence>
<proteinExistence type="predicted"/>
<gene>
    <name evidence="1" type="ORF">KDW_08620</name>
</gene>
<comment type="caution">
    <text evidence="1">The sequence shown here is derived from an EMBL/GenBank/DDBJ whole genome shotgun (WGS) entry which is preliminary data.</text>
</comment>